<dbReference type="Proteomes" id="UP000015524">
    <property type="component" value="Unassembled WGS sequence"/>
</dbReference>
<dbReference type="RefSeq" id="WP_021243921.1">
    <property type="nucleotide sequence ID" value="NZ_ATIB01000036.1"/>
</dbReference>
<gene>
    <name evidence="2" type="ORF">L485_04840</name>
</gene>
<dbReference type="EMBL" id="ATIB01000036">
    <property type="protein sequence ID" value="EQB04015.1"/>
    <property type="molecule type" value="Genomic_DNA"/>
</dbReference>
<protein>
    <submittedName>
        <fullName evidence="2">Uncharacterized protein</fullName>
    </submittedName>
</protein>
<keyword evidence="3" id="KW-1185">Reference proteome</keyword>
<dbReference type="PATRIC" id="fig|1114964.3.peg.932"/>
<feature type="region of interest" description="Disordered" evidence="1">
    <location>
        <begin position="122"/>
        <end position="155"/>
    </location>
</feature>
<reference evidence="2 3" key="1">
    <citation type="journal article" date="2013" name="Genome Announc.">
        <title>Draft Genome Sequence of a Hexachlorocyclohexane-Degrading Bacterium, Sphingobium baderi Strain LL03T.</title>
        <authorList>
            <person name="Kaur J."/>
            <person name="Verma H."/>
            <person name="Tripathi C."/>
            <person name="Khurana J.P."/>
            <person name="Lal R."/>
        </authorList>
    </citation>
    <scope>NUCLEOTIDE SEQUENCE [LARGE SCALE GENOMIC DNA]</scope>
    <source>
        <strain evidence="2 3">LL03</strain>
    </source>
</reference>
<proteinExistence type="predicted"/>
<accession>T0HXF1</accession>
<comment type="caution">
    <text evidence="2">The sequence shown here is derived from an EMBL/GenBank/DDBJ whole genome shotgun (WGS) entry which is preliminary data.</text>
</comment>
<name>T0HXF1_9SPHN</name>
<sequence length="193" mass="21886">MGMFDHIYCEIPLPDGFTGEMQTKDFDRALGTLLIRADGRLMMEECDWEDVPLEGRPDPKLPFIGSRRAINKRWRDLDFHGEFRFYGSGGFAGDWHEYIACFTHGALEAIHIVPKDAYPQIEPSARRKKAQRDTTATSTDADRTIPKGKGDFTPGRRLDAILAALPEDRRLEMESRVGELIAEVAKEINDSRS</sequence>
<feature type="compositionally biased region" description="Basic and acidic residues" evidence="1">
    <location>
        <begin position="140"/>
        <end position="155"/>
    </location>
</feature>
<evidence type="ECO:0000313" key="2">
    <source>
        <dbReference type="EMBL" id="EQB04015.1"/>
    </source>
</evidence>
<organism evidence="2 3">
    <name type="scientific">Sphingobium baderi LL03</name>
    <dbReference type="NCBI Taxonomy" id="1114964"/>
    <lineage>
        <taxon>Bacteria</taxon>
        <taxon>Pseudomonadati</taxon>
        <taxon>Pseudomonadota</taxon>
        <taxon>Alphaproteobacteria</taxon>
        <taxon>Sphingomonadales</taxon>
        <taxon>Sphingomonadaceae</taxon>
        <taxon>Sphingobium</taxon>
    </lineage>
</organism>
<evidence type="ECO:0000313" key="3">
    <source>
        <dbReference type="Proteomes" id="UP000015524"/>
    </source>
</evidence>
<dbReference type="OrthoDB" id="7595552at2"/>
<evidence type="ECO:0000256" key="1">
    <source>
        <dbReference type="SAM" id="MobiDB-lite"/>
    </source>
</evidence>
<dbReference type="AlphaFoldDB" id="T0HXF1"/>